<sequence>MPTTTLLAGPELHVDLDALGANVATFRQRSRGLVAVVKADAFGHGDVAQHLLAHGADWLGTTSLAEAVALRERTGARTLAWLASPAADFDPAVAAGVDVAVPSLAHLRAVVAAARATGERARVHLHVDLGIARDGAPREAWRELVTFAGALARMGVVEAVGVMGHLSHAAHPDDPRNRTERMLFDNAVRTAARRGFVPQVRHVAATASALRGVGTEYELVRVGAGLYGIDPAGGDALAPVIGLAAPAVVVRDVAAGTGVGYDHAWVADRRTRLATIPVGYADGIPRVASGRAEVLVRGRRARVVGAVSMDQVVVDVGDAGVEPGEPITLVGTEPGAPTLGEWAGWSGTIAHDIVTHLGARWQRSFTGGAACA</sequence>
<proteinExistence type="inferred from homology"/>
<comment type="similarity">
    <text evidence="4">Belongs to the alanine racemase family.</text>
</comment>
<evidence type="ECO:0000256" key="1">
    <source>
        <dbReference type="ARBA" id="ARBA00001933"/>
    </source>
</evidence>
<feature type="active site" description="Proton acceptor; specific for D-alanine" evidence="4">
    <location>
        <position position="38"/>
    </location>
</feature>
<evidence type="ECO:0000313" key="9">
    <source>
        <dbReference type="Proteomes" id="UP000198822"/>
    </source>
</evidence>
<dbReference type="PANTHER" id="PTHR30511:SF0">
    <property type="entry name" value="ALANINE RACEMASE, CATABOLIC-RELATED"/>
    <property type="match status" value="1"/>
</dbReference>
<dbReference type="HAMAP" id="MF_01201">
    <property type="entry name" value="Ala_racemase"/>
    <property type="match status" value="1"/>
</dbReference>
<comment type="pathway">
    <text evidence="4">Amino-acid biosynthesis; D-alanine biosynthesis; D-alanine from L-alanine: step 1/1.</text>
</comment>
<dbReference type="NCBIfam" id="TIGR00492">
    <property type="entry name" value="alr"/>
    <property type="match status" value="1"/>
</dbReference>
<feature type="binding site" evidence="4 6">
    <location>
        <position position="309"/>
    </location>
    <ligand>
        <name>substrate</name>
    </ligand>
</feature>
<dbReference type="InterPro" id="IPR000821">
    <property type="entry name" value="Ala_racemase"/>
</dbReference>
<feature type="domain" description="Alanine racemase C-terminal" evidence="7">
    <location>
        <begin position="240"/>
        <end position="366"/>
    </location>
</feature>
<comment type="catalytic activity">
    <reaction evidence="4">
        <text>L-alanine = D-alanine</text>
        <dbReference type="Rhea" id="RHEA:20249"/>
        <dbReference type="ChEBI" id="CHEBI:57416"/>
        <dbReference type="ChEBI" id="CHEBI:57972"/>
        <dbReference type="EC" id="5.1.1.1"/>
    </reaction>
</comment>
<dbReference type="CDD" id="cd00430">
    <property type="entry name" value="PLPDE_III_AR"/>
    <property type="match status" value="1"/>
</dbReference>
<name>A0A1G7ZZR9_9MICO</name>
<keyword evidence="9" id="KW-1185">Reference proteome</keyword>
<dbReference type="RefSeq" id="WP_092501634.1">
    <property type="nucleotide sequence ID" value="NZ_LT629695.1"/>
</dbReference>
<dbReference type="InterPro" id="IPR011079">
    <property type="entry name" value="Ala_racemase_C"/>
</dbReference>
<evidence type="ECO:0000256" key="2">
    <source>
        <dbReference type="ARBA" id="ARBA00022898"/>
    </source>
</evidence>
<evidence type="ECO:0000256" key="6">
    <source>
        <dbReference type="PIRSR" id="PIRSR600821-52"/>
    </source>
</evidence>
<dbReference type="Pfam" id="PF01168">
    <property type="entry name" value="Ala_racemase_N"/>
    <property type="match status" value="1"/>
</dbReference>
<dbReference type="GO" id="GO:0030632">
    <property type="term" value="P:D-alanine biosynthetic process"/>
    <property type="evidence" value="ECO:0007669"/>
    <property type="project" value="UniProtKB-UniRule"/>
</dbReference>
<evidence type="ECO:0000256" key="3">
    <source>
        <dbReference type="ARBA" id="ARBA00023235"/>
    </source>
</evidence>
<evidence type="ECO:0000256" key="4">
    <source>
        <dbReference type="HAMAP-Rule" id="MF_01201"/>
    </source>
</evidence>
<dbReference type="GO" id="GO:0008784">
    <property type="term" value="F:alanine racemase activity"/>
    <property type="evidence" value="ECO:0007669"/>
    <property type="project" value="UniProtKB-UniRule"/>
</dbReference>
<reference evidence="9" key="1">
    <citation type="submission" date="2016-10" db="EMBL/GenBank/DDBJ databases">
        <authorList>
            <person name="Varghese N."/>
            <person name="Submissions S."/>
        </authorList>
    </citation>
    <scope>NUCLEOTIDE SEQUENCE [LARGE SCALE GENOMIC DNA]</scope>
    <source>
        <strain evidence="9">DSM 22002</strain>
    </source>
</reference>
<feature type="active site" description="Proton acceptor; specific for L-alanine" evidence="4">
    <location>
        <position position="261"/>
    </location>
</feature>
<keyword evidence="2 4" id="KW-0663">Pyridoxal phosphate</keyword>
<dbReference type="EC" id="5.1.1.1" evidence="4"/>
<dbReference type="Proteomes" id="UP000198822">
    <property type="component" value="Chromosome I"/>
</dbReference>
<dbReference type="PANTHER" id="PTHR30511">
    <property type="entry name" value="ALANINE RACEMASE"/>
    <property type="match status" value="1"/>
</dbReference>
<dbReference type="InterPro" id="IPR029066">
    <property type="entry name" value="PLP-binding_barrel"/>
</dbReference>
<dbReference type="UniPathway" id="UPA00042">
    <property type="reaction ID" value="UER00497"/>
</dbReference>
<comment type="function">
    <text evidence="4">Catalyzes the interconversion of L-alanine and D-alanine. May also act on other amino acids.</text>
</comment>
<dbReference type="GO" id="GO:0009252">
    <property type="term" value="P:peptidoglycan biosynthetic process"/>
    <property type="evidence" value="ECO:0007669"/>
    <property type="project" value="TreeGrafter"/>
</dbReference>
<dbReference type="Gene3D" id="2.40.37.10">
    <property type="entry name" value="Lyase, Ornithine Decarboxylase, Chain A, domain 1"/>
    <property type="match status" value="1"/>
</dbReference>
<dbReference type="Pfam" id="PF00842">
    <property type="entry name" value="Ala_racemase_C"/>
    <property type="match status" value="1"/>
</dbReference>
<dbReference type="PRINTS" id="PR00992">
    <property type="entry name" value="ALARACEMASE"/>
</dbReference>
<dbReference type="Gene3D" id="3.20.20.10">
    <property type="entry name" value="Alanine racemase"/>
    <property type="match status" value="1"/>
</dbReference>
<dbReference type="SUPFAM" id="SSF50621">
    <property type="entry name" value="Alanine racemase C-terminal domain-like"/>
    <property type="match status" value="1"/>
</dbReference>
<dbReference type="GO" id="GO:0030170">
    <property type="term" value="F:pyridoxal phosphate binding"/>
    <property type="evidence" value="ECO:0007669"/>
    <property type="project" value="UniProtKB-UniRule"/>
</dbReference>
<feature type="binding site" evidence="4 6">
    <location>
        <position position="133"/>
    </location>
    <ligand>
        <name>substrate</name>
    </ligand>
</feature>
<gene>
    <name evidence="8" type="ORF">SAMN04489720_0188</name>
</gene>
<dbReference type="InterPro" id="IPR009006">
    <property type="entry name" value="Ala_racemase/Decarboxylase_C"/>
</dbReference>
<dbReference type="EMBL" id="LT629695">
    <property type="protein sequence ID" value="SDH14194.1"/>
    <property type="molecule type" value="Genomic_DNA"/>
</dbReference>
<organism evidence="8 9">
    <name type="scientific">Agrococcus jejuensis</name>
    <dbReference type="NCBI Taxonomy" id="399736"/>
    <lineage>
        <taxon>Bacteria</taxon>
        <taxon>Bacillati</taxon>
        <taxon>Actinomycetota</taxon>
        <taxon>Actinomycetes</taxon>
        <taxon>Micrococcales</taxon>
        <taxon>Microbacteriaceae</taxon>
        <taxon>Agrococcus</taxon>
    </lineage>
</organism>
<accession>A0A1G7ZZR9</accession>
<evidence type="ECO:0000313" key="8">
    <source>
        <dbReference type="EMBL" id="SDH14194.1"/>
    </source>
</evidence>
<comment type="cofactor">
    <cofactor evidence="1 4 5">
        <name>pyridoxal 5'-phosphate</name>
        <dbReference type="ChEBI" id="CHEBI:597326"/>
    </cofactor>
</comment>
<keyword evidence="3 4" id="KW-0413">Isomerase</keyword>
<dbReference type="STRING" id="399736.SAMN04489720_0188"/>
<evidence type="ECO:0000259" key="7">
    <source>
        <dbReference type="SMART" id="SM01005"/>
    </source>
</evidence>
<dbReference type="SMART" id="SM01005">
    <property type="entry name" value="Ala_racemase_C"/>
    <property type="match status" value="1"/>
</dbReference>
<dbReference type="InterPro" id="IPR001608">
    <property type="entry name" value="Ala_racemase_N"/>
</dbReference>
<dbReference type="AlphaFoldDB" id="A0A1G7ZZR9"/>
<dbReference type="GO" id="GO:0005829">
    <property type="term" value="C:cytosol"/>
    <property type="evidence" value="ECO:0007669"/>
    <property type="project" value="TreeGrafter"/>
</dbReference>
<dbReference type="SUPFAM" id="SSF51419">
    <property type="entry name" value="PLP-binding barrel"/>
    <property type="match status" value="1"/>
</dbReference>
<dbReference type="OrthoDB" id="9813814at2"/>
<protein>
    <recommendedName>
        <fullName evidence="4">Alanine racemase</fullName>
        <ecNumber evidence="4">5.1.1.1</ecNumber>
    </recommendedName>
</protein>
<feature type="modified residue" description="N6-(pyridoxal phosphate)lysine" evidence="4 5">
    <location>
        <position position="38"/>
    </location>
</feature>
<evidence type="ECO:0000256" key="5">
    <source>
        <dbReference type="PIRSR" id="PIRSR600821-50"/>
    </source>
</evidence>